<dbReference type="Pfam" id="PF01425">
    <property type="entry name" value="Amidase"/>
    <property type="match status" value="1"/>
</dbReference>
<dbReference type="Proteomes" id="UP000700596">
    <property type="component" value="Unassembled WGS sequence"/>
</dbReference>
<organism evidence="3 4">
    <name type="scientific">Dendryphion nanum</name>
    <dbReference type="NCBI Taxonomy" id="256645"/>
    <lineage>
        <taxon>Eukaryota</taxon>
        <taxon>Fungi</taxon>
        <taxon>Dikarya</taxon>
        <taxon>Ascomycota</taxon>
        <taxon>Pezizomycotina</taxon>
        <taxon>Dothideomycetes</taxon>
        <taxon>Pleosporomycetidae</taxon>
        <taxon>Pleosporales</taxon>
        <taxon>Torulaceae</taxon>
        <taxon>Dendryphion</taxon>
    </lineage>
</organism>
<comment type="caution">
    <text evidence="3">The sequence shown here is derived from an EMBL/GenBank/DDBJ whole genome shotgun (WGS) entry which is preliminary data.</text>
</comment>
<name>A0A9P9I681_9PLEO</name>
<evidence type="ECO:0000313" key="4">
    <source>
        <dbReference type="Proteomes" id="UP000700596"/>
    </source>
</evidence>
<evidence type="ECO:0000256" key="1">
    <source>
        <dbReference type="SAM" id="SignalP"/>
    </source>
</evidence>
<dbReference type="PANTHER" id="PTHR42678">
    <property type="entry name" value="AMIDASE"/>
    <property type="match status" value="1"/>
</dbReference>
<reference evidence="3" key="1">
    <citation type="journal article" date="2021" name="Nat. Commun.">
        <title>Genetic determinants of endophytism in the Arabidopsis root mycobiome.</title>
        <authorList>
            <person name="Mesny F."/>
            <person name="Miyauchi S."/>
            <person name="Thiergart T."/>
            <person name="Pickel B."/>
            <person name="Atanasova L."/>
            <person name="Karlsson M."/>
            <person name="Huettel B."/>
            <person name="Barry K.W."/>
            <person name="Haridas S."/>
            <person name="Chen C."/>
            <person name="Bauer D."/>
            <person name="Andreopoulos W."/>
            <person name="Pangilinan J."/>
            <person name="LaButti K."/>
            <person name="Riley R."/>
            <person name="Lipzen A."/>
            <person name="Clum A."/>
            <person name="Drula E."/>
            <person name="Henrissat B."/>
            <person name="Kohler A."/>
            <person name="Grigoriev I.V."/>
            <person name="Martin F.M."/>
            <person name="Hacquard S."/>
        </authorList>
    </citation>
    <scope>NUCLEOTIDE SEQUENCE</scope>
    <source>
        <strain evidence="3">MPI-CAGE-CH-0243</strain>
    </source>
</reference>
<sequence length="562" mass="60538">MVYLLWKTAFYIAPLITLVSTQHGKPEIEFPLMTDATLENLKAGLEAGWWTSANLVETYGVRHVETHNYLRAISEWSRNASNTARALDRERKAGKIRGPLHGIPILIKNNIATSDFLQNTAGSTILKNTFVSRDATVIAKLRAAGAIILGKSNLSQWANFRSSNSSNGWSAHGGQVQGVYYPEQDPCGSSSGSGVATTAGLAWASLGTETDGSIICPASWSNIVGIKPTVGLTSRDLVIPISERQDTVGPMARTVKDAAYLLQAIAGPDPNDNYTSAIPFPAGKLPDYVKACKKSALKGARIGVPHHAISPSTSPQVLAYFNAALWVLADAGATVVDNVNYTGWQSYVSDAGASESKVLSADFVANLASYLKKLVQNPLNLTSLEDVRRYTREQEEEEYPDRDTASFDEAIELSSRVKNTDKEVWDAYQRNLYFGGEGGLLGALDKYNLDAVVLPSNTASGISAIIGGPVITVPLGAYSLNTTVKYNRRGNLVEVGPGVPFGMAFAGKLWSEEKLIGLAYAFEQRTKVRGKVKALFGPMTELEDIVEGKRNGTAVEILTRGV</sequence>
<feature type="signal peptide" evidence="1">
    <location>
        <begin position="1"/>
        <end position="21"/>
    </location>
</feature>
<dbReference type="Gene3D" id="3.90.1300.10">
    <property type="entry name" value="Amidase signature (AS) domain"/>
    <property type="match status" value="1"/>
</dbReference>
<dbReference type="EMBL" id="JAGMWT010000033">
    <property type="protein sequence ID" value="KAH7109276.1"/>
    <property type="molecule type" value="Genomic_DNA"/>
</dbReference>
<gene>
    <name evidence="3" type="ORF">B0J11DRAFT_449169</name>
</gene>
<dbReference type="OrthoDB" id="566138at2759"/>
<accession>A0A9P9I681</accession>
<feature type="domain" description="Amidase" evidence="2">
    <location>
        <begin position="55"/>
        <end position="515"/>
    </location>
</feature>
<dbReference type="PANTHER" id="PTHR42678:SF34">
    <property type="entry name" value="OS04G0183300 PROTEIN"/>
    <property type="match status" value="1"/>
</dbReference>
<dbReference type="SUPFAM" id="SSF75304">
    <property type="entry name" value="Amidase signature (AS) enzymes"/>
    <property type="match status" value="1"/>
</dbReference>
<proteinExistence type="predicted"/>
<keyword evidence="1" id="KW-0732">Signal</keyword>
<evidence type="ECO:0000259" key="2">
    <source>
        <dbReference type="Pfam" id="PF01425"/>
    </source>
</evidence>
<feature type="chain" id="PRO_5040491508" evidence="1">
    <location>
        <begin position="22"/>
        <end position="562"/>
    </location>
</feature>
<dbReference type="InterPro" id="IPR023631">
    <property type="entry name" value="Amidase_dom"/>
</dbReference>
<protein>
    <submittedName>
        <fullName evidence="3">Glutamyl-tRNA amidotransferase subunit A</fullName>
    </submittedName>
</protein>
<keyword evidence="4" id="KW-1185">Reference proteome</keyword>
<evidence type="ECO:0000313" key="3">
    <source>
        <dbReference type="EMBL" id="KAH7109276.1"/>
    </source>
</evidence>
<dbReference type="InterPro" id="IPR036928">
    <property type="entry name" value="AS_sf"/>
</dbReference>
<dbReference type="AlphaFoldDB" id="A0A9P9I681"/>